<evidence type="ECO:0000256" key="1">
    <source>
        <dbReference type="SAM" id="MobiDB-lite"/>
    </source>
</evidence>
<dbReference type="PROSITE" id="PS51832">
    <property type="entry name" value="HD_GYP"/>
    <property type="match status" value="1"/>
</dbReference>
<reference evidence="3" key="1">
    <citation type="submission" date="2019-03" db="EMBL/GenBank/DDBJ databases">
        <title>Lake Tanganyika Metagenome-Assembled Genomes (MAGs).</title>
        <authorList>
            <person name="Tran P."/>
        </authorList>
    </citation>
    <scope>NUCLEOTIDE SEQUENCE</scope>
    <source>
        <strain evidence="3">K_DeepCast_65m_m2_066</strain>
    </source>
</reference>
<comment type="caution">
    <text evidence="3">The sequence shown here is derived from an EMBL/GenBank/DDBJ whole genome shotgun (WGS) entry which is preliminary data.</text>
</comment>
<sequence length="417" mass="44709">MVVTTQHAKQIPIDALAVGMYIVGLDQSWLHSPFLWHRRRISQTEDIARLKAYGIRHVTIDPTRGLDVPETLSGPPTASPTLPVPSVMAHTTPPVAPPLTEPRDAFPDLALAQTVHAEATTAVRNFFANARTGAPLQGTVAQEVVEHLTETVLHHAAALAGVVHMRQFDTDLATHAINVCIFALTLGAAQHLDEATLPCLGLAALLHDIGQVHLPRNLLRKPGAYTAAEQRLMQAHPQLGATMLAQMSGISPEACRLVAEHHERLDGSGYPQGLRGSTLSTLSQTVAIADSYETMLGNRTGHPPLLPAQALRELYQCGRLQQLDLRLVETLVRCLGIYPVGSLVALDTGAHAVVVKVHPTDALRPVVRLLETPQPGHDASSACIDLAAVPSRTILHAVDPATTGYDIVQLWPGGSRS</sequence>
<dbReference type="Pfam" id="PF11871">
    <property type="entry name" value="DUF3391"/>
    <property type="match status" value="1"/>
</dbReference>
<name>A0A937W5X5_UNCTE</name>
<dbReference type="PANTHER" id="PTHR43155">
    <property type="entry name" value="CYCLIC DI-GMP PHOSPHODIESTERASE PA4108-RELATED"/>
    <property type="match status" value="1"/>
</dbReference>
<feature type="region of interest" description="Disordered" evidence="1">
    <location>
        <begin position="66"/>
        <end position="85"/>
    </location>
</feature>
<dbReference type="InterPro" id="IPR003607">
    <property type="entry name" value="HD/PDEase_dom"/>
</dbReference>
<dbReference type="CDD" id="cd00077">
    <property type="entry name" value="HDc"/>
    <property type="match status" value="1"/>
</dbReference>
<dbReference type="SUPFAM" id="SSF109604">
    <property type="entry name" value="HD-domain/PDEase-like"/>
    <property type="match status" value="1"/>
</dbReference>
<accession>A0A937W5X5</accession>
<dbReference type="PANTHER" id="PTHR43155:SF2">
    <property type="entry name" value="CYCLIC DI-GMP PHOSPHODIESTERASE PA4108"/>
    <property type="match status" value="1"/>
</dbReference>
<dbReference type="AlphaFoldDB" id="A0A937W5X5"/>
<dbReference type="Pfam" id="PF13487">
    <property type="entry name" value="HD_5"/>
    <property type="match status" value="1"/>
</dbReference>
<dbReference type="Proteomes" id="UP000712673">
    <property type="component" value="Unassembled WGS sequence"/>
</dbReference>
<evidence type="ECO:0000313" key="4">
    <source>
        <dbReference type="Proteomes" id="UP000712673"/>
    </source>
</evidence>
<feature type="domain" description="HD-GYP" evidence="2">
    <location>
        <begin position="148"/>
        <end position="347"/>
    </location>
</feature>
<dbReference type="SMART" id="SM00471">
    <property type="entry name" value="HDc"/>
    <property type="match status" value="1"/>
</dbReference>
<evidence type="ECO:0000259" key="2">
    <source>
        <dbReference type="PROSITE" id="PS51832"/>
    </source>
</evidence>
<gene>
    <name evidence="3" type="ORF">FJZ47_21385</name>
</gene>
<proteinExistence type="predicted"/>
<dbReference type="InterPro" id="IPR021812">
    <property type="entry name" value="DUF3391"/>
</dbReference>
<organism evidence="3 4">
    <name type="scientific">Tectimicrobiota bacterium</name>
    <dbReference type="NCBI Taxonomy" id="2528274"/>
    <lineage>
        <taxon>Bacteria</taxon>
        <taxon>Pseudomonadati</taxon>
        <taxon>Nitrospinota/Tectimicrobiota group</taxon>
        <taxon>Candidatus Tectimicrobiota</taxon>
    </lineage>
</organism>
<evidence type="ECO:0000313" key="3">
    <source>
        <dbReference type="EMBL" id="MBM3226325.1"/>
    </source>
</evidence>
<dbReference type="InterPro" id="IPR037522">
    <property type="entry name" value="HD_GYP_dom"/>
</dbReference>
<protein>
    <submittedName>
        <fullName evidence="3">DUF3391 domain-containing protein</fullName>
    </submittedName>
</protein>
<dbReference type="Gene3D" id="1.10.3210.10">
    <property type="entry name" value="Hypothetical protein af1432"/>
    <property type="match status" value="1"/>
</dbReference>
<dbReference type="EMBL" id="VGLS01000868">
    <property type="protein sequence ID" value="MBM3226325.1"/>
    <property type="molecule type" value="Genomic_DNA"/>
</dbReference>